<reference evidence="2" key="1">
    <citation type="submission" date="2020-02" db="EMBL/GenBank/DDBJ databases">
        <authorList>
            <person name="Meier V. D."/>
        </authorList>
    </citation>
    <scope>NUCLEOTIDE SEQUENCE</scope>
    <source>
        <strain evidence="2">AVDCRST_MAG32</strain>
    </source>
</reference>
<dbReference type="AlphaFoldDB" id="A0A6J4N4V8"/>
<feature type="signal peptide" evidence="1">
    <location>
        <begin position="1"/>
        <end position="24"/>
    </location>
</feature>
<proteinExistence type="predicted"/>
<name>A0A6J4N4V8_9ACTN</name>
<gene>
    <name evidence="2" type="ORF">AVDCRST_MAG32-1248</name>
</gene>
<evidence type="ECO:0000313" key="2">
    <source>
        <dbReference type="EMBL" id="CAA9376587.1"/>
    </source>
</evidence>
<dbReference type="EMBL" id="CADCUM010000061">
    <property type="protein sequence ID" value="CAA9376587.1"/>
    <property type="molecule type" value="Genomic_DNA"/>
</dbReference>
<sequence>MHITRLIAGAVAAGLLGLAPVAVTAPAGAVATTQAAQATQQTAAPLRLVKAKPGIHWGLAGNKITAKAQGKGTVKFFLGGDLVKKAKLKRGKATYKMPSDLAPGTYKVKATFKKQKAAIRTVVWDSALNVNAATFTISASTPTYDLPYPSLTGTVKFKGKIASEGFVDIYLNGNVRGGNNSPDYCCMSTVLDDGSFSFGYDFLGDAQERGVGTWTYRAFYTDDAAFADYIYSQPITVTVTP</sequence>
<keyword evidence="1" id="KW-0732">Signal</keyword>
<accession>A0A6J4N4V8</accession>
<evidence type="ECO:0008006" key="3">
    <source>
        <dbReference type="Google" id="ProtNLM"/>
    </source>
</evidence>
<feature type="chain" id="PRO_5039058157" description="Bacterial Ig-like domain-containing protein" evidence="1">
    <location>
        <begin position="25"/>
        <end position="241"/>
    </location>
</feature>
<evidence type="ECO:0000256" key="1">
    <source>
        <dbReference type="SAM" id="SignalP"/>
    </source>
</evidence>
<organism evidence="2">
    <name type="scientific">uncultured Nocardioides sp</name>
    <dbReference type="NCBI Taxonomy" id="198441"/>
    <lineage>
        <taxon>Bacteria</taxon>
        <taxon>Bacillati</taxon>
        <taxon>Actinomycetota</taxon>
        <taxon>Actinomycetes</taxon>
        <taxon>Propionibacteriales</taxon>
        <taxon>Nocardioidaceae</taxon>
        <taxon>Nocardioides</taxon>
        <taxon>environmental samples</taxon>
    </lineage>
</organism>
<protein>
    <recommendedName>
        <fullName evidence="3">Bacterial Ig-like domain-containing protein</fullName>
    </recommendedName>
</protein>